<evidence type="ECO:0000259" key="10">
    <source>
        <dbReference type="PROSITE" id="PS50967"/>
    </source>
</evidence>
<keyword evidence="4" id="KW-0378">Hydrolase</keyword>
<dbReference type="GO" id="GO:0071044">
    <property type="term" value="P:histone mRNA catabolic process"/>
    <property type="evidence" value="ECO:0007669"/>
    <property type="project" value="TreeGrafter"/>
</dbReference>
<dbReference type="RefSeq" id="XP_015464596.1">
    <property type="nucleotide sequence ID" value="XM_015614578.1"/>
</dbReference>
<dbReference type="SMART" id="SM00341">
    <property type="entry name" value="HRDC"/>
    <property type="match status" value="1"/>
</dbReference>
<dbReference type="AlphaFoldDB" id="A0A0V1PQH8"/>
<evidence type="ECO:0000256" key="7">
    <source>
        <dbReference type="ARBA" id="ARBA00023242"/>
    </source>
</evidence>
<dbReference type="SUPFAM" id="SSF53098">
    <property type="entry name" value="Ribonuclease H-like"/>
    <property type="match status" value="1"/>
</dbReference>
<comment type="caution">
    <text evidence="11">The sequence shown here is derived from an EMBL/GenBank/DDBJ whole genome shotgun (WGS) entry which is preliminary data.</text>
</comment>
<evidence type="ECO:0000256" key="1">
    <source>
        <dbReference type="ARBA" id="ARBA00004123"/>
    </source>
</evidence>
<keyword evidence="12" id="KW-1185">Reference proteome</keyword>
<dbReference type="InterPro" id="IPR049559">
    <property type="entry name" value="Rrp6p-like_exo"/>
</dbReference>
<protein>
    <recommendedName>
        <fullName evidence="10">HRDC domain-containing protein</fullName>
    </recommendedName>
</protein>
<dbReference type="GO" id="GO:0071039">
    <property type="term" value="P:nuclear polyadenylation-dependent CUT catabolic process"/>
    <property type="evidence" value="ECO:0007669"/>
    <property type="project" value="TreeGrafter"/>
</dbReference>
<feature type="region of interest" description="Disordered" evidence="9">
    <location>
        <begin position="729"/>
        <end position="776"/>
    </location>
</feature>
<dbReference type="Pfam" id="PF08066">
    <property type="entry name" value="PMC2NT"/>
    <property type="match status" value="1"/>
</dbReference>
<dbReference type="Pfam" id="PF01612">
    <property type="entry name" value="DNA_pol_A_exo1"/>
    <property type="match status" value="1"/>
</dbReference>
<dbReference type="InterPro" id="IPR002562">
    <property type="entry name" value="3'-5'_exonuclease_dom"/>
</dbReference>
<feature type="compositionally biased region" description="Basic and acidic residues" evidence="9">
    <location>
        <begin position="743"/>
        <end position="756"/>
    </location>
</feature>
<dbReference type="InterPro" id="IPR044876">
    <property type="entry name" value="HRDC_dom_sf"/>
</dbReference>
<dbReference type="InterPro" id="IPR012588">
    <property type="entry name" value="Exosome-assoc_fac_Rrp6_N"/>
</dbReference>
<evidence type="ECO:0000256" key="4">
    <source>
        <dbReference type="ARBA" id="ARBA00022801"/>
    </source>
</evidence>
<evidence type="ECO:0000256" key="2">
    <source>
        <dbReference type="ARBA" id="ARBA00022552"/>
    </source>
</evidence>
<feature type="compositionally biased region" description="Polar residues" evidence="9">
    <location>
        <begin position="766"/>
        <end position="776"/>
    </location>
</feature>
<evidence type="ECO:0000313" key="12">
    <source>
        <dbReference type="Proteomes" id="UP000054251"/>
    </source>
</evidence>
<gene>
    <name evidence="11" type="ORF">AC631_05749</name>
</gene>
<dbReference type="CDD" id="cd06147">
    <property type="entry name" value="Rrp6p_like_exo"/>
    <property type="match status" value="1"/>
</dbReference>
<dbReference type="GO" id="GO:0071037">
    <property type="term" value="P:nuclear polyadenylation-dependent snRNA catabolic process"/>
    <property type="evidence" value="ECO:0007669"/>
    <property type="project" value="TreeGrafter"/>
</dbReference>
<dbReference type="InterPro" id="IPR002121">
    <property type="entry name" value="HRDC_dom"/>
</dbReference>
<feature type="domain" description="HRDC" evidence="10">
    <location>
        <begin position="459"/>
        <end position="540"/>
    </location>
</feature>
<dbReference type="GO" id="GO:0000176">
    <property type="term" value="C:nuclear exosome (RNase complex)"/>
    <property type="evidence" value="ECO:0007669"/>
    <property type="project" value="InterPro"/>
</dbReference>
<dbReference type="OrthoDB" id="2250022at2759"/>
<dbReference type="Proteomes" id="UP000054251">
    <property type="component" value="Unassembled WGS sequence"/>
</dbReference>
<dbReference type="GO" id="GO:0071038">
    <property type="term" value="P:TRAMP-dependent tRNA surveillance pathway"/>
    <property type="evidence" value="ECO:0007669"/>
    <property type="project" value="TreeGrafter"/>
</dbReference>
<dbReference type="PANTHER" id="PTHR12124">
    <property type="entry name" value="POLYMYOSITIS/SCLERODERMA AUTOANTIGEN-RELATED"/>
    <property type="match status" value="1"/>
</dbReference>
<dbReference type="GO" id="GO:0000166">
    <property type="term" value="F:nucleotide binding"/>
    <property type="evidence" value="ECO:0007669"/>
    <property type="project" value="InterPro"/>
</dbReference>
<dbReference type="InterPro" id="IPR010997">
    <property type="entry name" value="HRDC-like_sf"/>
</dbReference>
<dbReference type="Gene3D" id="3.30.420.10">
    <property type="entry name" value="Ribonuclease H-like superfamily/Ribonuclease H"/>
    <property type="match status" value="1"/>
</dbReference>
<keyword evidence="5" id="KW-0271">Exosome</keyword>
<accession>A0A0V1PQH8</accession>
<dbReference type="InterPro" id="IPR012337">
    <property type="entry name" value="RNaseH-like_sf"/>
</dbReference>
<dbReference type="GO" id="GO:0003727">
    <property type="term" value="F:single-stranded RNA binding"/>
    <property type="evidence" value="ECO:0007669"/>
    <property type="project" value="TreeGrafter"/>
</dbReference>
<evidence type="ECO:0000256" key="6">
    <source>
        <dbReference type="ARBA" id="ARBA00022839"/>
    </source>
</evidence>
<keyword evidence="6" id="KW-0269">Exonuclease</keyword>
<dbReference type="GO" id="GO:0071051">
    <property type="term" value="P:poly(A)-dependent snoRNA 3'-end processing"/>
    <property type="evidence" value="ECO:0007669"/>
    <property type="project" value="TreeGrafter"/>
</dbReference>
<sequence length="776" mass="89374">MSDKPSIGTFDDLLPNVVQTVRASSSLAAQDVNFYKSLDSELSSKIDVSAKSLLDISNKLIHCSFDDVKDIPFGKDNISSHINWNPIANVLDNIFEKIDIAFDQAQNANSRKLNNDAKGFIYLEDNNAVNDNSTKNQGKRMVKPQISFRNKVDNSETHPFKPKITTKPNKLKSFEESTRLIVPAKNEDSEDFDPEYYAQPYEFEIDHQPYPDSVLIKKEPIPSRPWHDTSAIWVETVDALNEMISLLSKQSEIAIDLEHHDYRSYYGIVCLMQISSRDQDWIIDTLKLRDDLEGLNKVFTDPNIVKIFHGAFMDIIWLQRDLGLYVVSLFDTYHASKKLGFPKFSLAYLLETFAGFKTSKKYQLADWRVRPLSPPMLAYARSDTHFLLNIYDQLRNKLIDSGADRLQEVLYESRQVAKRRFEYTRFRPISTSGGKVSCPIMANNPKEPFSSILFQYNVPFHKKLLIEALYNWRDSLAKRDDESVRYIMSNQLLVSLSSLSQPVDVQKVLGVSNYVSDYVRQNAKDLANLIENTLNSMAESDWDLVDKWSDISKASDNEKLNISNNDVEKIISHSRVFEDLYARHKRLLFYDSSILLNNKSALFSKILNKDYELFSVEYDIEKNKAINHTSEDYKFRLEYASKNLQIVPFIASPAMSYQDEQHEDPERQQIQNLHPTKDSLISNNTKEIDPNEVITLRNTQKQKVLKRENKLLGKEEAFDYDNANKILLDSSRNNSRKDKSKKRSFDPYSKEGDGPKGAKKVRRSNTGKTSTFSAKK</sequence>
<dbReference type="GeneID" id="26842758"/>
<comment type="subcellular location">
    <subcellularLocation>
        <location evidence="1">Nucleus</location>
    </subcellularLocation>
</comment>
<dbReference type="GO" id="GO:0000467">
    <property type="term" value="P:exonucleolytic trimming to generate mature 3'-end of 5.8S rRNA from tricistronic rRNA transcript (SSU-rRNA, 5.8S rRNA, LSU-rRNA)"/>
    <property type="evidence" value="ECO:0007669"/>
    <property type="project" value="InterPro"/>
</dbReference>
<dbReference type="PANTHER" id="PTHR12124:SF47">
    <property type="entry name" value="EXOSOME COMPONENT 10"/>
    <property type="match status" value="1"/>
</dbReference>
<dbReference type="GO" id="GO:0071036">
    <property type="term" value="P:nuclear polyadenylation-dependent snoRNA catabolic process"/>
    <property type="evidence" value="ECO:0007669"/>
    <property type="project" value="TreeGrafter"/>
</dbReference>
<dbReference type="InterPro" id="IPR036397">
    <property type="entry name" value="RNaseH_sf"/>
</dbReference>
<dbReference type="GO" id="GO:0000175">
    <property type="term" value="F:3'-5'-RNA exonuclease activity"/>
    <property type="evidence" value="ECO:0007669"/>
    <property type="project" value="InterPro"/>
</dbReference>
<dbReference type="FunFam" id="3.30.420.10:FF:000059">
    <property type="entry name" value="Exosome complex exonuclease Rrp6"/>
    <property type="match status" value="1"/>
</dbReference>
<evidence type="ECO:0000256" key="8">
    <source>
        <dbReference type="ARBA" id="ARBA00043957"/>
    </source>
</evidence>
<dbReference type="SMART" id="SM00474">
    <property type="entry name" value="35EXOc"/>
    <property type="match status" value="1"/>
</dbReference>
<keyword evidence="3" id="KW-0540">Nuclease</keyword>
<dbReference type="GO" id="GO:0005730">
    <property type="term" value="C:nucleolus"/>
    <property type="evidence" value="ECO:0007669"/>
    <property type="project" value="TreeGrafter"/>
</dbReference>
<evidence type="ECO:0000256" key="3">
    <source>
        <dbReference type="ARBA" id="ARBA00022722"/>
    </source>
</evidence>
<evidence type="ECO:0000313" key="11">
    <source>
        <dbReference type="EMBL" id="KRZ98493.1"/>
    </source>
</evidence>
<dbReference type="SUPFAM" id="SSF47819">
    <property type="entry name" value="HRDC-like"/>
    <property type="match status" value="1"/>
</dbReference>
<dbReference type="Gene3D" id="1.10.150.80">
    <property type="entry name" value="HRDC domain"/>
    <property type="match status" value="1"/>
</dbReference>
<dbReference type="GO" id="GO:0071035">
    <property type="term" value="P:nuclear polyadenylation-dependent rRNA catabolic process"/>
    <property type="evidence" value="ECO:0007669"/>
    <property type="project" value="TreeGrafter"/>
</dbReference>
<evidence type="ECO:0000256" key="5">
    <source>
        <dbReference type="ARBA" id="ARBA00022835"/>
    </source>
</evidence>
<organism evidence="11 12">
    <name type="scientific">Debaryomyces fabryi</name>
    <dbReference type="NCBI Taxonomy" id="58627"/>
    <lineage>
        <taxon>Eukaryota</taxon>
        <taxon>Fungi</taxon>
        <taxon>Dikarya</taxon>
        <taxon>Ascomycota</taxon>
        <taxon>Saccharomycotina</taxon>
        <taxon>Pichiomycetes</taxon>
        <taxon>Debaryomycetaceae</taxon>
        <taxon>Debaryomyces</taxon>
    </lineage>
</organism>
<dbReference type="EMBL" id="LMYN01000269">
    <property type="protein sequence ID" value="KRZ98493.1"/>
    <property type="molecule type" value="Genomic_DNA"/>
</dbReference>
<keyword evidence="2" id="KW-0698">rRNA processing</keyword>
<dbReference type="PROSITE" id="PS50967">
    <property type="entry name" value="HRDC"/>
    <property type="match status" value="1"/>
</dbReference>
<dbReference type="InterPro" id="IPR045092">
    <property type="entry name" value="Rrp6-like"/>
</dbReference>
<comment type="similarity">
    <text evidence="8">Belongs to the exosome component 10/RRP6 family.</text>
</comment>
<reference evidence="11 12" key="1">
    <citation type="submission" date="2015-11" db="EMBL/GenBank/DDBJ databases">
        <title>The genome of Debaryomyces fabryi.</title>
        <authorList>
            <person name="Tafer H."/>
            <person name="Lopandic K."/>
        </authorList>
    </citation>
    <scope>NUCLEOTIDE SEQUENCE [LARGE SCALE GENOMIC DNA]</scope>
    <source>
        <strain evidence="11 12">CBS 789</strain>
    </source>
</reference>
<dbReference type="GO" id="GO:0071040">
    <property type="term" value="P:nuclear polyadenylation-dependent antisense transcript catabolic process"/>
    <property type="evidence" value="ECO:0007669"/>
    <property type="project" value="TreeGrafter"/>
</dbReference>
<dbReference type="Pfam" id="PF00570">
    <property type="entry name" value="HRDC"/>
    <property type="match status" value="1"/>
</dbReference>
<name>A0A0V1PQH8_9ASCO</name>
<proteinExistence type="inferred from homology"/>
<keyword evidence="7" id="KW-0539">Nucleus</keyword>
<evidence type="ECO:0000256" key="9">
    <source>
        <dbReference type="SAM" id="MobiDB-lite"/>
    </source>
</evidence>